<evidence type="ECO:0000313" key="4">
    <source>
        <dbReference type="Proteomes" id="UP000631576"/>
    </source>
</evidence>
<keyword evidence="4" id="KW-1185">Reference proteome</keyword>
<dbReference type="Proteomes" id="UP000631576">
    <property type="component" value="Unassembled WGS sequence"/>
</dbReference>
<sequence length="337" mass="38141">MKWKKDKNDNTDNIEKIEKKNKKQKNKKKRKKANDQIVRIQELEEMLEKSGEDIDPETIVSMYVPHRKPKRIGAALLRMDKLNLVLMGMLLIVAVLFIIAFSQEKMGNFTINLNRLELYRRGISISETGEFNDATARLTASSVKDATNISIDDIPDNLDGESGSHNGKNYMAYTYYVRNAGKEDLGYIAKITLDSCAKGAEEAVRVAVWRNGKRVVYAEPAKDGSAEKGCVNFKSEDVVCSYHEENFLVGNVDRYTIVIWMEGDDPECVDSIIGGSVQFSMHIDSDIDDNTSLVWKFVKDIKDTLSGDKPINAAGNEAPNDSYYSDRDITWENRRNK</sequence>
<protein>
    <submittedName>
        <fullName evidence="3">Uncharacterized protein</fullName>
    </submittedName>
</protein>
<dbReference type="EMBL" id="JACOPE010000001">
    <property type="protein sequence ID" value="MBC5683563.1"/>
    <property type="molecule type" value="Genomic_DNA"/>
</dbReference>
<feature type="compositionally biased region" description="Basic residues" evidence="1">
    <location>
        <begin position="19"/>
        <end position="32"/>
    </location>
</feature>
<evidence type="ECO:0000256" key="1">
    <source>
        <dbReference type="SAM" id="MobiDB-lite"/>
    </source>
</evidence>
<feature type="transmembrane region" description="Helical" evidence="2">
    <location>
        <begin position="82"/>
        <end position="101"/>
    </location>
</feature>
<comment type="caution">
    <text evidence="3">The sequence shown here is derived from an EMBL/GenBank/DDBJ whole genome shotgun (WGS) entry which is preliminary data.</text>
</comment>
<keyword evidence="2" id="KW-0812">Transmembrane</keyword>
<keyword evidence="2" id="KW-0472">Membrane</keyword>
<organism evidence="3 4">
    <name type="scientific">Ruminococcus hominis</name>
    <dbReference type="NCBI Taxonomy" id="2763065"/>
    <lineage>
        <taxon>Bacteria</taxon>
        <taxon>Bacillati</taxon>
        <taxon>Bacillota</taxon>
        <taxon>Clostridia</taxon>
        <taxon>Eubacteriales</taxon>
        <taxon>Oscillospiraceae</taxon>
        <taxon>Ruminococcus</taxon>
    </lineage>
</organism>
<keyword evidence="2" id="KW-1133">Transmembrane helix</keyword>
<feature type="compositionally biased region" description="Basic and acidic residues" evidence="1">
    <location>
        <begin position="1"/>
        <end position="18"/>
    </location>
</feature>
<accession>A0ABR7G801</accession>
<evidence type="ECO:0000313" key="3">
    <source>
        <dbReference type="EMBL" id="MBC5683563.1"/>
    </source>
</evidence>
<feature type="region of interest" description="Disordered" evidence="1">
    <location>
        <begin position="1"/>
        <end position="34"/>
    </location>
</feature>
<proteinExistence type="predicted"/>
<gene>
    <name evidence="3" type="ORF">H8S40_08270</name>
</gene>
<reference evidence="3 4" key="1">
    <citation type="submission" date="2020-08" db="EMBL/GenBank/DDBJ databases">
        <title>Genome public.</title>
        <authorList>
            <person name="Liu C."/>
            <person name="Sun Q."/>
        </authorList>
    </citation>
    <scope>NUCLEOTIDE SEQUENCE [LARGE SCALE GENOMIC DNA]</scope>
    <source>
        <strain evidence="3 4">NSJ-13</strain>
    </source>
</reference>
<dbReference type="RefSeq" id="WP_186865027.1">
    <property type="nucleotide sequence ID" value="NZ_JACOPE010000001.1"/>
</dbReference>
<name>A0ABR7G801_9FIRM</name>
<evidence type="ECO:0000256" key="2">
    <source>
        <dbReference type="SAM" id="Phobius"/>
    </source>
</evidence>